<dbReference type="AlphaFoldDB" id="X1F630"/>
<dbReference type="Pfam" id="PF00072">
    <property type="entry name" value="Response_reg"/>
    <property type="match status" value="1"/>
</dbReference>
<dbReference type="InterPro" id="IPR050595">
    <property type="entry name" value="Bact_response_regulator"/>
</dbReference>
<dbReference type="InterPro" id="IPR011006">
    <property type="entry name" value="CheY-like_superfamily"/>
</dbReference>
<keyword evidence="1" id="KW-0597">Phosphoprotein</keyword>
<comment type="caution">
    <text evidence="3">The sequence shown here is derived from an EMBL/GenBank/DDBJ whole genome shotgun (WGS) entry which is preliminary data.</text>
</comment>
<protein>
    <recommendedName>
        <fullName evidence="2">Response regulatory domain-containing protein</fullName>
    </recommendedName>
</protein>
<accession>X1F630</accession>
<dbReference type="PANTHER" id="PTHR44591:SF21">
    <property type="entry name" value="TWO-COMPONENT RESPONSE REGULATOR"/>
    <property type="match status" value="1"/>
</dbReference>
<feature type="non-terminal residue" evidence="3">
    <location>
        <position position="1"/>
    </location>
</feature>
<dbReference type="GO" id="GO:0000160">
    <property type="term" value="P:phosphorelay signal transduction system"/>
    <property type="evidence" value="ECO:0007669"/>
    <property type="project" value="InterPro"/>
</dbReference>
<dbReference type="EMBL" id="BART01030312">
    <property type="protein sequence ID" value="GAH16258.1"/>
    <property type="molecule type" value="Genomic_DNA"/>
</dbReference>
<evidence type="ECO:0000256" key="1">
    <source>
        <dbReference type="ARBA" id="ARBA00022553"/>
    </source>
</evidence>
<dbReference type="InterPro" id="IPR001789">
    <property type="entry name" value="Sig_transdc_resp-reg_receiver"/>
</dbReference>
<dbReference type="PROSITE" id="PS50110">
    <property type="entry name" value="RESPONSE_REGULATORY"/>
    <property type="match status" value="1"/>
</dbReference>
<name>X1F630_9ZZZZ</name>
<evidence type="ECO:0000259" key="2">
    <source>
        <dbReference type="PROSITE" id="PS50110"/>
    </source>
</evidence>
<dbReference type="SMART" id="SM00448">
    <property type="entry name" value="REC"/>
    <property type="match status" value="1"/>
</dbReference>
<organism evidence="3">
    <name type="scientific">marine sediment metagenome</name>
    <dbReference type="NCBI Taxonomy" id="412755"/>
    <lineage>
        <taxon>unclassified sequences</taxon>
        <taxon>metagenomes</taxon>
        <taxon>ecological metagenomes</taxon>
    </lineage>
</organism>
<reference evidence="3" key="1">
    <citation type="journal article" date="2014" name="Front. Microbiol.">
        <title>High frequency of phylogenetically diverse reductive dehalogenase-homologous genes in deep subseafloor sedimentary metagenomes.</title>
        <authorList>
            <person name="Kawai M."/>
            <person name="Futagami T."/>
            <person name="Toyoda A."/>
            <person name="Takaki Y."/>
            <person name="Nishi S."/>
            <person name="Hori S."/>
            <person name="Arai W."/>
            <person name="Tsubouchi T."/>
            <person name="Morono Y."/>
            <person name="Uchiyama I."/>
            <person name="Ito T."/>
            <person name="Fujiyama A."/>
            <person name="Inagaki F."/>
            <person name="Takami H."/>
        </authorList>
    </citation>
    <scope>NUCLEOTIDE SEQUENCE</scope>
    <source>
        <strain evidence="3">Expedition CK06-06</strain>
    </source>
</reference>
<feature type="domain" description="Response regulatory" evidence="2">
    <location>
        <begin position="9"/>
        <end position="126"/>
    </location>
</feature>
<sequence length="131" mass="14571">QESMGGTETILLVEDEESLRKLAFKILDKYGYFVIEATDGMDALEIVNREDHPAIDLLLTDVIMPKMGGKELSEKLLLKYPKAKVLYISGYTDNAIVNHGVLDEGVSLLQKPFSAQSLTQKVRDLLDKSQG</sequence>
<evidence type="ECO:0000313" key="3">
    <source>
        <dbReference type="EMBL" id="GAH16258.1"/>
    </source>
</evidence>
<dbReference type="PANTHER" id="PTHR44591">
    <property type="entry name" value="STRESS RESPONSE REGULATOR PROTEIN 1"/>
    <property type="match status" value="1"/>
</dbReference>
<dbReference type="SUPFAM" id="SSF52172">
    <property type="entry name" value="CheY-like"/>
    <property type="match status" value="1"/>
</dbReference>
<dbReference type="Gene3D" id="3.40.50.2300">
    <property type="match status" value="1"/>
</dbReference>
<proteinExistence type="predicted"/>
<gene>
    <name evidence="3" type="ORF">S01H4_52967</name>
</gene>